<evidence type="ECO:0000256" key="4">
    <source>
        <dbReference type="ARBA" id="ARBA00022475"/>
    </source>
</evidence>
<sequence>MDLHNLGVIAAGIAFAGSAIGGGIGVGVMYSQFLAGMSRQPELANKLLSRAFLGLALAEATPIIVLGMAFTLINK</sequence>
<evidence type="ECO:0000256" key="13">
    <source>
        <dbReference type="ARBA" id="ARBA00025198"/>
    </source>
</evidence>
<evidence type="ECO:0000256" key="6">
    <source>
        <dbReference type="ARBA" id="ARBA00022692"/>
    </source>
</evidence>
<keyword evidence="7 14" id="KW-0375">Hydrogen ion transport</keyword>
<evidence type="ECO:0000313" key="17">
    <source>
        <dbReference type="Proteomes" id="UP000253891"/>
    </source>
</evidence>
<dbReference type="STRING" id="157463.GCA_001047075_00087"/>
<keyword evidence="12 14" id="KW-0066">ATP synthesis</keyword>
<name>A0A0K8MF50_9LACO</name>
<keyword evidence="11 14" id="KW-0472">Membrane</keyword>
<dbReference type="PRINTS" id="PR00124">
    <property type="entry name" value="ATPASEC"/>
</dbReference>
<evidence type="ECO:0000256" key="3">
    <source>
        <dbReference type="ARBA" id="ARBA00022448"/>
    </source>
</evidence>
<evidence type="ECO:0000256" key="14">
    <source>
        <dbReference type="HAMAP-Rule" id="MF_01396"/>
    </source>
</evidence>
<feature type="transmembrane region" description="Helical" evidence="14">
    <location>
        <begin position="51"/>
        <end position="73"/>
    </location>
</feature>
<dbReference type="GO" id="GO:0008289">
    <property type="term" value="F:lipid binding"/>
    <property type="evidence" value="ECO:0007669"/>
    <property type="project" value="UniProtKB-KW"/>
</dbReference>
<evidence type="ECO:0000256" key="9">
    <source>
        <dbReference type="ARBA" id="ARBA00023065"/>
    </source>
</evidence>
<dbReference type="AlphaFoldDB" id="A0A0K8MF50"/>
<reference evidence="16 17" key="1">
    <citation type="journal article" date="2015" name="BMC Genomics">
        <title>Comparative genomics of Fructobacillus spp. and Leuconostoc spp. reveals niche-specific evolution of Fructobacillus spp.</title>
        <authorList>
            <person name="Endo A."/>
            <person name="Tanizawa Y."/>
            <person name="Tanaka N."/>
            <person name="Maeno S."/>
            <person name="Kumar H."/>
            <person name="Shiwa Y."/>
            <person name="Okada S."/>
            <person name="Yoshikawa H."/>
            <person name="Dicks L."/>
            <person name="Nakagawa J."/>
            <person name="Arita M."/>
        </authorList>
    </citation>
    <scope>NUCLEOTIDE SEQUENCE [LARGE SCALE GENOMIC DNA]</scope>
    <source>
        <strain evidence="16 17">JCM 12225</strain>
    </source>
</reference>
<dbReference type="InterPro" id="IPR035921">
    <property type="entry name" value="F/V-ATP_Csub_sf"/>
</dbReference>
<dbReference type="PROSITE" id="PS00605">
    <property type="entry name" value="ATPASE_C"/>
    <property type="match status" value="1"/>
</dbReference>
<evidence type="ECO:0000313" key="16">
    <source>
        <dbReference type="EMBL" id="GAO99166.1"/>
    </source>
</evidence>
<protein>
    <recommendedName>
        <fullName evidence="14">ATP synthase subunit c</fullName>
    </recommendedName>
    <alternativeName>
        <fullName evidence="14">ATP synthase F(0) sector subunit c</fullName>
    </alternativeName>
    <alternativeName>
        <fullName evidence="14">F-type ATPase subunit c</fullName>
        <shortName evidence="14">F-ATPase subunit c</shortName>
    </alternativeName>
    <alternativeName>
        <fullName evidence="14">Lipid-binding protein</fullName>
    </alternativeName>
</protein>
<feature type="transmembrane region" description="Helical" evidence="14">
    <location>
        <begin position="6"/>
        <end position="30"/>
    </location>
</feature>
<gene>
    <name evidence="14 16" type="primary">atpE</name>
    <name evidence="16" type="ORF">FFIC_080110</name>
</gene>
<dbReference type="RefSeq" id="WP_047975171.1">
    <property type="nucleotide sequence ID" value="NZ_DF967985.1"/>
</dbReference>
<dbReference type="GO" id="GO:0045259">
    <property type="term" value="C:proton-transporting ATP synthase complex"/>
    <property type="evidence" value="ECO:0007669"/>
    <property type="project" value="UniProtKB-KW"/>
</dbReference>
<dbReference type="InterPro" id="IPR020537">
    <property type="entry name" value="ATP_synth_F0_csu_DDCD_BS"/>
</dbReference>
<comment type="subcellular location">
    <subcellularLocation>
        <location evidence="1 14">Cell membrane</location>
        <topology evidence="1 14">Multi-pass membrane protein</topology>
    </subcellularLocation>
</comment>
<dbReference type="GO" id="GO:0005886">
    <property type="term" value="C:plasma membrane"/>
    <property type="evidence" value="ECO:0007669"/>
    <property type="project" value="UniProtKB-SubCell"/>
</dbReference>
<evidence type="ECO:0000256" key="12">
    <source>
        <dbReference type="ARBA" id="ARBA00023310"/>
    </source>
</evidence>
<dbReference type="FunFam" id="1.20.20.10:FF:000002">
    <property type="entry name" value="ATP synthase subunit c"/>
    <property type="match status" value="1"/>
</dbReference>
<evidence type="ECO:0000256" key="8">
    <source>
        <dbReference type="ARBA" id="ARBA00022989"/>
    </source>
</evidence>
<dbReference type="EMBL" id="DF967985">
    <property type="protein sequence ID" value="GAO99166.1"/>
    <property type="molecule type" value="Genomic_DNA"/>
</dbReference>
<keyword evidence="17" id="KW-1185">Reference proteome</keyword>
<evidence type="ECO:0000256" key="10">
    <source>
        <dbReference type="ARBA" id="ARBA00023121"/>
    </source>
</evidence>
<keyword evidence="6 14" id="KW-0812">Transmembrane</keyword>
<evidence type="ECO:0000259" key="15">
    <source>
        <dbReference type="Pfam" id="PF00137"/>
    </source>
</evidence>
<keyword evidence="8 14" id="KW-1133">Transmembrane helix</keyword>
<keyword evidence="5 14" id="KW-0138">CF(0)</keyword>
<proteinExistence type="inferred from homology"/>
<comment type="function">
    <text evidence="13 14">F(1)F(0) ATP synthase produces ATP from ADP in the presence of a proton or sodium gradient. F-type ATPases consist of two structural domains, F(1) containing the extramembraneous catalytic core and F(0) containing the membrane proton channel, linked together by a central stalk and a peripheral stalk. During catalysis, ATP synthesis in the catalytic domain of F(1) is coupled via a rotary mechanism of the central stalk subunits to proton translocation.</text>
</comment>
<dbReference type="GO" id="GO:0046933">
    <property type="term" value="F:proton-transporting ATP synthase activity, rotational mechanism"/>
    <property type="evidence" value="ECO:0007669"/>
    <property type="project" value="UniProtKB-UniRule"/>
</dbReference>
<dbReference type="OrthoDB" id="2357540at2"/>
<evidence type="ECO:0000256" key="11">
    <source>
        <dbReference type="ARBA" id="ARBA00023136"/>
    </source>
</evidence>
<keyword evidence="10 14" id="KW-0446">Lipid-binding</keyword>
<comment type="similarity">
    <text evidence="2 14">Belongs to the ATPase C chain family.</text>
</comment>
<dbReference type="NCBIfam" id="TIGR01260">
    <property type="entry name" value="ATP_synt_c"/>
    <property type="match status" value="1"/>
</dbReference>
<evidence type="ECO:0000256" key="7">
    <source>
        <dbReference type="ARBA" id="ARBA00022781"/>
    </source>
</evidence>
<dbReference type="GO" id="GO:0033177">
    <property type="term" value="C:proton-transporting two-sector ATPase complex, proton-transporting domain"/>
    <property type="evidence" value="ECO:0007669"/>
    <property type="project" value="InterPro"/>
</dbReference>
<dbReference type="InterPro" id="IPR038662">
    <property type="entry name" value="ATP_synth_F0_csu_sf"/>
</dbReference>
<organism evidence="16 17">
    <name type="scientific">Fructobacillus ficulneus</name>
    <dbReference type="NCBI Taxonomy" id="157463"/>
    <lineage>
        <taxon>Bacteria</taxon>
        <taxon>Bacillati</taxon>
        <taxon>Bacillota</taxon>
        <taxon>Bacilli</taxon>
        <taxon>Lactobacillales</taxon>
        <taxon>Lactobacillaceae</taxon>
        <taxon>Fructobacillus</taxon>
    </lineage>
</organism>
<keyword evidence="4 14" id="KW-1003">Cell membrane</keyword>
<feature type="domain" description="V-ATPase proteolipid subunit C-like" evidence="15">
    <location>
        <begin position="9"/>
        <end position="71"/>
    </location>
</feature>
<keyword evidence="3 14" id="KW-0813">Transport</keyword>
<evidence type="ECO:0000256" key="5">
    <source>
        <dbReference type="ARBA" id="ARBA00022547"/>
    </source>
</evidence>
<evidence type="ECO:0000256" key="2">
    <source>
        <dbReference type="ARBA" id="ARBA00006704"/>
    </source>
</evidence>
<dbReference type="SUPFAM" id="SSF81333">
    <property type="entry name" value="F1F0 ATP synthase subunit C"/>
    <property type="match status" value="1"/>
</dbReference>
<dbReference type="InterPro" id="IPR005953">
    <property type="entry name" value="ATP_synth_csu_bac/chlpt"/>
</dbReference>
<feature type="site" description="Reversibly protonated during proton transport" evidence="14">
    <location>
        <position position="59"/>
    </location>
</feature>
<comment type="function">
    <text evidence="14">Key component of the F(0) channel; it plays a direct role in translocation across the membrane. A homomeric c-ring of between 10-14 subunits forms the central stalk rotor element with the F(1) delta and epsilon subunits.</text>
</comment>
<dbReference type="Proteomes" id="UP000253891">
    <property type="component" value="Unassembled WGS sequence"/>
</dbReference>
<dbReference type="InterPro" id="IPR002379">
    <property type="entry name" value="ATPase_proteolipid_c-like_dom"/>
</dbReference>
<keyword evidence="9 14" id="KW-0406">Ion transport</keyword>
<accession>A0A0K8MF50</accession>
<dbReference type="HAMAP" id="MF_01396">
    <property type="entry name" value="ATP_synth_c_bact"/>
    <property type="match status" value="1"/>
</dbReference>
<evidence type="ECO:0000256" key="1">
    <source>
        <dbReference type="ARBA" id="ARBA00004651"/>
    </source>
</evidence>
<dbReference type="Gene3D" id="1.20.20.10">
    <property type="entry name" value="F1F0 ATP synthase subunit C"/>
    <property type="match status" value="1"/>
</dbReference>
<dbReference type="InterPro" id="IPR000454">
    <property type="entry name" value="ATP_synth_F0_csu"/>
</dbReference>
<dbReference type="Pfam" id="PF00137">
    <property type="entry name" value="ATP-synt_C"/>
    <property type="match status" value="1"/>
</dbReference>